<comment type="caution">
    <text evidence="1">The sequence shown here is derived from an EMBL/GenBank/DDBJ whole genome shotgun (WGS) entry which is preliminary data.</text>
</comment>
<name>A0A565BBV6_9BRAS</name>
<keyword evidence="2" id="KW-1185">Reference proteome</keyword>
<accession>A0A565BBV6</accession>
<organism evidence="1 2">
    <name type="scientific">Arabis nemorensis</name>
    <dbReference type="NCBI Taxonomy" id="586526"/>
    <lineage>
        <taxon>Eukaryota</taxon>
        <taxon>Viridiplantae</taxon>
        <taxon>Streptophyta</taxon>
        <taxon>Embryophyta</taxon>
        <taxon>Tracheophyta</taxon>
        <taxon>Spermatophyta</taxon>
        <taxon>Magnoliopsida</taxon>
        <taxon>eudicotyledons</taxon>
        <taxon>Gunneridae</taxon>
        <taxon>Pentapetalae</taxon>
        <taxon>rosids</taxon>
        <taxon>malvids</taxon>
        <taxon>Brassicales</taxon>
        <taxon>Brassicaceae</taxon>
        <taxon>Arabideae</taxon>
        <taxon>Arabis</taxon>
    </lineage>
</organism>
<dbReference type="EMBL" id="CABITT030000003">
    <property type="protein sequence ID" value="VVA99112.1"/>
    <property type="molecule type" value="Genomic_DNA"/>
</dbReference>
<proteinExistence type="predicted"/>
<sequence length="158" mass="17981">MDSRCEKLVPKRRAVQETKPVIVVDKKKSPTTVMANTQQGHTEDVKTGLGVTSEKVDQTELPTQASNQKQAQSTTHYVLPKETKLTAHIRLEQGLNPKLPEDKEDKYEAITSVVRTQKSEQDHEFNPEPNNKWKPKIEQRIVHAISKYEQTVLATKVK</sequence>
<dbReference type="AlphaFoldDB" id="A0A565BBV6"/>
<evidence type="ECO:0000313" key="1">
    <source>
        <dbReference type="EMBL" id="VVA99112.1"/>
    </source>
</evidence>
<reference evidence="1" key="1">
    <citation type="submission" date="2019-07" db="EMBL/GenBank/DDBJ databases">
        <authorList>
            <person name="Dittberner H."/>
        </authorList>
    </citation>
    <scope>NUCLEOTIDE SEQUENCE [LARGE SCALE GENOMIC DNA]</scope>
</reference>
<gene>
    <name evidence="1" type="ORF">ANE_LOCUS9557</name>
</gene>
<dbReference type="Proteomes" id="UP000489600">
    <property type="component" value="Unassembled WGS sequence"/>
</dbReference>
<evidence type="ECO:0000313" key="2">
    <source>
        <dbReference type="Proteomes" id="UP000489600"/>
    </source>
</evidence>
<dbReference type="OrthoDB" id="10673086at2759"/>
<protein>
    <submittedName>
        <fullName evidence="1">Uncharacterized protein</fullName>
    </submittedName>
</protein>